<dbReference type="GO" id="GO:0061630">
    <property type="term" value="F:ubiquitin protein ligase activity"/>
    <property type="evidence" value="ECO:0007669"/>
    <property type="project" value="TreeGrafter"/>
</dbReference>
<name>A0AAD4MCP3_9AGAM</name>
<keyword evidence="2" id="KW-0812">Transmembrane</keyword>
<accession>A0AAD4MCP3</accession>
<dbReference type="Pfam" id="PF13920">
    <property type="entry name" value="zf-C3HC4_3"/>
    <property type="match status" value="1"/>
</dbReference>
<keyword evidence="4" id="KW-1185">Reference proteome</keyword>
<feature type="transmembrane region" description="Helical" evidence="2">
    <location>
        <begin position="90"/>
        <end position="108"/>
    </location>
</feature>
<evidence type="ECO:0000256" key="2">
    <source>
        <dbReference type="SAM" id="Phobius"/>
    </source>
</evidence>
<dbReference type="GO" id="GO:0016567">
    <property type="term" value="P:protein ubiquitination"/>
    <property type="evidence" value="ECO:0007669"/>
    <property type="project" value="TreeGrafter"/>
</dbReference>
<feature type="transmembrane region" description="Helical" evidence="2">
    <location>
        <begin position="254"/>
        <end position="279"/>
    </location>
</feature>
<proteinExistence type="predicted"/>
<feature type="transmembrane region" description="Helical" evidence="2">
    <location>
        <begin position="228"/>
        <end position="248"/>
    </location>
</feature>
<dbReference type="PANTHER" id="PTHR22696">
    <property type="entry name" value="E3 UBIQUITIN-PROTEIN LIGASE RNF26"/>
    <property type="match status" value="1"/>
</dbReference>
<dbReference type="AlphaFoldDB" id="A0AAD4MCP3"/>
<feature type="compositionally biased region" description="Acidic residues" evidence="1">
    <location>
        <begin position="446"/>
        <end position="463"/>
    </location>
</feature>
<gene>
    <name evidence="3" type="ORF">B0F90DRAFT_1808324</name>
</gene>
<dbReference type="EMBL" id="WTXG01000003">
    <property type="protein sequence ID" value="KAI0306679.1"/>
    <property type="molecule type" value="Genomic_DNA"/>
</dbReference>
<organism evidence="3 4">
    <name type="scientific">Multifurca ochricompacta</name>
    <dbReference type="NCBI Taxonomy" id="376703"/>
    <lineage>
        <taxon>Eukaryota</taxon>
        <taxon>Fungi</taxon>
        <taxon>Dikarya</taxon>
        <taxon>Basidiomycota</taxon>
        <taxon>Agaricomycotina</taxon>
        <taxon>Agaricomycetes</taxon>
        <taxon>Russulales</taxon>
        <taxon>Russulaceae</taxon>
        <taxon>Multifurca</taxon>
    </lineage>
</organism>
<feature type="transmembrane region" description="Helical" evidence="2">
    <location>
        <begin position="136"/>
        <end position="155"/>
    </location>
</feature>
<comment type="caution">
    <text evidence="3">The sequence shown here is derived from an EMBL/GenBank/DDBJ whole genome shotgun (WGS) entry which is preliminary data.</text>
</comment>
<feature type="transmembrane region" description="Helical" evidence="2">
    <location>
        <begin position="199"/>
        <end position="216"/>
    </location>
</feature>
<evidence type="ECO:0000313" key="4">
    <source>
        <dbReference type="Proteomes" id="UP001203297"/>
    </source>
</evidence>
<keyword evidence="2" id="KW-1133">Transmembrane helix</keyword>
<feature type="region of interest" description="Disordered" evidence="1">
    <location>
        <begin position="434"/>
        <end position="463"/>
    </location>
</feature>
<reference evidence="3" key="1">
    <citation type="journal article" date="2022" name="New Phytol.">
        <title>Evolutionary transition to the ectomycorrhizal habit in the genomes of a hyperdiverse lineage of mushroom-forming fungi.</title>
        <authorList>
            <person name="Looney B."/>
            <person name="Miyauchi S."/>
            <person name="Morin E."/>
            <person name="Drula E."/>
            <person name="Courty P.E."/>
            <person name="Kohler A."/>
            <person name="Kuo A."/>
            <person name="LaButti K."/>
            <person name="Pangilinan J."/>
            <person name="Lipzen A."/>
            <person name="Riley R."/>
            <person name="Andreopoulos W."/>
            <person name="He G."/>
            <person name="Johnson J."/>
            <person name="Nolan M."/>
            <person name="Tritt A."/>
            <person name="Barry K.W."/>
            <person name="Grigoriev I.V."/>
            <person name="Nagy L.G."/>
            <person name="Hibbett D."/>
            <person name="Henrissat B."/>
            <person name="Matheny P.B."/>
            <person name="Labbe J."/>
            <person name="Martin F.M."/>
        </authorList>
    </citation>
    <scope>NUCLEOTIDE SEQUENCE</scope>
    <source>
        <strain evidence="3">BPL690</strain>
    </source>
</reference>
<dbReference type="Proteomes" id="UP001203297">
    <property type="component" value="Unassembled WGS sequence"/>
</dbReference>
<dbReference type="InterPro" id="IPR013083">
    <property type="entry name" value="Znf_RING/FYVE/PHD"/>
</dbReference>
<evidence type="ECO:0000313" key="3">
    <source>
        <dbReference type="EMBL" id="KAI0306679.1"/>
    </source>
</evidence>
<evidence type="ECO:0000256" key="1">
    <source>
        <dbReference type="SAM" id="MobiDB-lite"/>
    </source>
</evidence>
<dbReference type="Gene3D" id="3.30.40.10">
    <property type="entry name" value="Zinc/RING finger domain, C3HC4 (zinc finger)"/>
    <property type="match status" value="1"/>
</dbReference>
<dbReference type="PANTHER" id="PTHR22696:SF1">
    <property type="entry name" value="E3 UBIQUITIN-PROTEIN LIGASE RNF26"/>
    <property type="match status" value="1"/>
</dbReference>
<protein>
    <submittedName>
        <fullName evidence="3">Uncharacterized protein</fullName>
    </submittedName>
</protein>
<keyword evidence="2" id="KW-0472">Membrane</keyword>
<feature type="transmembrane region" description="Helical" evidence="2">
    <location>
        <begin position="15"/>
        <end position="36"/>
    </location>
</feature>
<dbReference type="GO" id="GO:0006511">
    <property type="term" value="P:ubiquitin-dependent protein catabolic process"/>
    <property type="evidence" value="ECO:0007669"/>
    <property type="project" value="TreeGrafter"/>
</dbReference>
<sequence length="606" mass="67883">MANPPPTFPLYPGPWSFFASGYAVSLFAMALLLNRIQNIVVPSRRSLQYLTRSSPDLRSHWTLLRLISPSIFPMDMSSTYSRTVLRLPTMYYILKSLVLWSIIFLQASDRFPLSLWKPLQFLDNWAASKEMDEVCWSTFLAICGALCAGALTRALEGVGTTNASPFNLFGYAFMLHFYSSPSTHTVKPEGLPSRPDVNVIFTIFVPLIQLSMIHFIGAKQSWSNQRLIPTTICSALTLIHFHSVLWFSPSSYPLLNYVSCIFDSLLLLVILGSITRLFIGHASSLMPKWDEDFSIVLLRLGIASLEATSVAGLGNEVSGISLTDHTETVKHQVRYGEVEMNRAGLSYTKKGFANDIRHVKVGTSSQGDPMVDVTWLMEFRRFGYSFARFTMGCWRILGRILRGQTDGESGTSNLNQQDIYERFLSGEVVSDDDEDFLPSGDSAPQYDDDDDDDGTGSDAPDDEADTFALYNDLSAVTTSTTTATLLLAHMTDTSSSPLTRRRYRNLVSGQHGIVDREQRAWEVFVNDKRGKMRRQDASVNESRRNCVICTIEERQIICWPCRCLALCDDCRQNLASRLSASKHTVHAAANLDDLNSVEGFSRIYIP</sequence>